<reference evidence="1 2" key="1">
    <citation type="journal article" date="2020" name="Sci. Rep.">
        <title>Morphology, ultrastructure, genomics, and phylogeny of Euplotes vanleeuwenhoeki sp. nov. and its ultra-reduced endosymbiont Candidatus Pinguicoccus supinus sp. nov.</title>
        <authorList>
            <person name="Serra V."/>
            <person name="Gammuto L."/>
            <person name="Nitla V."/>
            <person name="Castelli M."/>
            <person name="Lanzoni O."/>
            <person name="Sassera D."/>
            <person name="Bandi C."/>
            <person name="Sandeep B.V."/>
            <person name="Verni F."/>
            <person name="Modeo L."/>
            <person name="Petroni G."/>
        </authorList>
    </citation>
    <scope>NUCLEOTIDE SEQUENCE [LARGE SCALE GENOMIC DNA]</scope>
    <source>
        <strain evidence="1 2">KKR18_Esm</strain>
    </source>
</reference>
<dbReference type="KEGG" id="psup:E5P55_01215"/>
<dbReference type="EMBL" id="CP039370">
    <property type="protein sequence ID" value="QPJ58560.1"/>
    <property type="molecule type" value="Genomic_DNA"/>
</dbReference>
<evidence type="ECO:0000313" key="1">
    <source>
        <dbReference type="EMBL" id="QPJ58560.1"/>
    </source>
</evidence>
<accession>A0A7T0BRP4</accession>
<dbReference type="AlphaFoldDB" id="A0A7T0BRP4"/>
<sequence>MNSKTNFKLLIHNSSKTDLQLNYPVCYKVIDCFPNNKVFYVVVKTIKNTLKMYKLNSLVNIFLEDITKLIIFISSTSIHDKESFFTCLIDGCVFTKKSLFTLHILNYHSNFVLKNSNLVKGIVFFKKNILNQNLKTNFLALNKKNLINFLLTKIKYLNYRFIVISNKVKIIGKSINKCTSPDLYLYLHKNINSLKFNYNEVYLNFKKIFIKNQFDIFLHKNETYISCLKNIYLKNRTEV</sequence>
<keyword evidence="2" id="KW-1185">Reference proteome</keyword>
<organism evidence="1 2">
    <name type="scientific">Candidatus Pinguicoccus supinus</name>
    <dbReference type="NCBI Taxonomy" id="2529394"/>
    <lineage>
        <taxon>Bacteria</taxon>
        <taxon>Pseudomonadati</taxon>
        <taxon>Verrucomicrobiota</taxon>
        <taxon>Candidatus Pinguicoccus</taxon>
    </lineage>
</organism>
<name>A0A7T0BRP4_9BACT</name>
<gene>
    <name evidence="1" type="ORF">E5P55_01215</name>
</gene>
<dbReference type="Proteomes" id="UP000594451">
    <property type="component" value="Chromosome"/>
</dbReference>
<proteinExistence type="predicted"/>
<evidence type="ECO:0000313" key="2">
    <source>
        <dbReference type="Proteomes" id="UP000594451"/>
    </source>
</evidence>
<protein>
    <submittedName>
        <fullName evidence="1">Uncharacterized protein</fullName>
    </submittedName>
</protein>